<evidence type="ECO:0000256" key="1">
    <source>
        <dbReference type="ARBA" id="ARBA00006190"/>
    </source>
</evidence>
<dbReference type="EMBL" id="JAUDFV010000138">
    <property type="protein sequence ID" value="KAL2725298.1"/>
    <property type="molecule type" value="Genomic_DNA"/>
</dbReference>
<dbReference type="Pfam" id="PF25880">
    <property type="entry name" value="WHD_CHMP7_1st"/>
    <property type="match status" value="1"/>
</dbReference>
<dbReference type="Gene3D" id="6.10.140.1230">
    <property type="match status" value="1"/>
</dbReference>
<evidence type="ECO:0000256" key="2">
    <source>
        <dbReference type="SAM" id="Coils"/>
    </source>
</evidence>
<accession>A0ABD2AXE7</accession>
<gene>
    <name evidence="3" type="ORF">V1478_007971</name>
</gene>
<sequence>MIIIIKIRRNKGNMQKESELNANSPLPPEKMPDCWNQDNRMNALFSPFRSKSANQQDWISKYKFWNDLIYKWLRHTEQCSFSIFDLNEIFKRKGCSPLCLTTVTEEMLRNREIISEEEFLKEPSDSWTIWSLDVFIKKPLTWSYYKMKDYVVGQNINITTRYVHLKTVKEIAELILSAIVNENENILISTTEILEKCRKEESHFNVSENTLKLALIWLKHHKKAVMKKSSINDELLVKFSTQTIHEISELEETLYKLLNQENKFEKEIELLEKEKIIIMDKVKTCLAKGLKQVAKTHLRKKNEIEKTIEKRAQILGNLRALILSIQDTHSSSGMIDAFKLGSNILSQFEEKGLTEYKVRDVIDDVNEALENYKDVQSTLSEILPSADFESDSDLEKELSELMNADDLHESTTNMNNKEELDDIEQQLRNLGVTGLPSPQKSLKTSTPIQKKKVLIQAENM</sequence>
<evidence type="ECO:0000313" key="4">
    <source>
        <dbReference type="Proteomes" id="UP001607302"/>
    </source>
</evidence>
<dbReference type="Pfam" id="PF03357">
    <property type="entry name" value="Snf7"/>
    <property type="match status" value="1"/>
</dbReference>
<keyword evidence="2" id="KW-0175">Coiled coil</keyword>
<comment type="similarity">
    <text evidence="1">Belongs to the SNF7 family.</text>
</comment>
<proteinExistence type="inferred from homology"/>
<dbReference type="AlphaFoldDB" id="A0ABD2AXE7"/>
<keyword evidence="4" id="KW-1185">Reference proteome</keyword>
<evidence type="ECO:0000313" key="3">
    <source>
        <dbReference type="EMBL" id="KAL2725298.1"/>
    </source>
</evidence>
<feature type="coiled-coil region" evidence="2">
    <location>
        <begin position="247"/>
        <end position="274"/>
    </location>
</feature>
<protein>
    <submittedName>
        <fullName evidence="3">Charged multivesicular body protein 7</fullName>
    </submittedName>
</protein>
<name>A0ABD2AXE7_VESSQ</name>
<dbReference type="InterPro" id="IPR005024">
    <property type="entry name" value="Snf7_fam"/>
</dbReference>
<dbReference type="PANTHER" id="PTHR22761:SF96">
    <property type="entry name" value="BCDNA.GH08385"/>
    <property type="match status" value="1"/>
</dbReference>
<organism evidence="3 4">
    <name type="scientific">Vespula squamosa</name>
    <name type="common">Southern yellow jacket</name>
    <name type="synonym">Wasp</name>
    <dbReference type="NCBI Taxonomy" id="30214"/>
    <lineage>
        <taxon>Eukaryota</taxon>
        <taxon>Metazoa</taxon>
        <taxon>Ecdysozoa</taxon>
        <taxon>Arthropoda</taxon>
        <taxon>Hexapoda</taxon>
        <taxon>Insecta</taxon>
        <taxon>Pterygota</taxon>
        <taxon>Neoptera</taxon>
        <taxon>Endopterygota</taxon>
        <taxon>Hymenoptera</taxon>
        <taxon>Apocrita</taxon>
        <taxon>Aculeata</taxon>
        <taxon>Vespoidea</taxon>
        <taxon>Vespidae</taxon>
        <taxon>Vespinae</taxon>
        <taxon>Vespula</taxon>
    </lineage>
</organism>
<comment type="caution">
    <text evidence="3">The sequence shown here is derived from an EMBL/GenBank/DDBJ whole genome shotgun (WGS) entry which is preliminary data.</text>
</comment>
<reference evidence="3 4" key="1">
    <citation type="journal article" date="2024" name="Ann. Entomol. Soc. Am.">
        <title>Genomic analyses of the southern and eastern yellowjacket wasps (Hymenoptera: Vespidae) reveal evolutionary signatures of social life.</title>
        <authorList>
            <person name="Catto M.A."/>
            <person name="Caine P.B."/>
            <person name="Orr S.E."/>
            <person name="Hunt B.G."/>
            <person name="Goodisman M.A.D."/>
        </authorList>
    </citation>
    <scope>NUCLEOTIDE SEQUENCE [LARGE SCALE GENOMIC DNA]</scope>
    <source>
        <strain evidence="3">233</strain>
        <tissue evidence="3">Head and thorax</tissue>
    </source>
</reference>
<dbReference type="Proteomes" id="UP001607302">
    <property type="component" value="Unassembled WGS sequence"/>
</dbReference>
<dbReference type="PANTHER" id="PTHR22761">
    <property type="entry name" value="CHARGED MULTIVESICULAR BODY PROTEIN"/>
    <property type="match status" value="1"/>
</dbReference>